<reference evidence="2" key="1">
    <citation type="journal article" date="2017" name="bioRxiv">
        <title>Comparative analysis of the genomes of Stylophora pistillata and Acropora digitifera provides evidence for extensive differences between species of corals.</title>
        <authorList>
            <person name="Voolstra C.R."/>
            <person name="Li Y."/>
            <person name="Liew Y.J."/>
            <person name="Baumgarten S."/>
            <person name="Zoccola D."/>
            <person name="Flot J.-F."/>
            <person name="Tambutte S."/>
            <person name="Allemand D."/>
            <person name="Aranda M."/>
        </authorList>
    </citation>
    <scope>NUCLEOTIDE SEQUENCE [LARGE SCALE GENOMIC DNA]</scope>
</reference>
<accession>A0A2B4T146</accession>
<sequence>MASFVNYIYDNEFGILAITEAGFSDKNAAVKAQCTHDGYKLYDVHRSGRNGGGTALITGSNITVKQVVTPTWCYFGLYEWIVINGSSRLRLAIVYRPPYSTKYPVTIFSFVSEFSQHLESFVLCTEPILLCGDFNIYVDFQDNPNAELFLDLIDSFGLAQHVHFATHVQGHTLGLVITRKMDSIIQDAPISGSFLSDHATVSFNLKCFKSESSAKVMWFRKTKFANLLKFKNDLRNSEFLLNTPKHLAGLVNCFNTTLKSIIDKHASWRKRTMIQRAQAPWLSDEIRSVKRDRRIAERNWRSTKSASDRRTFKLLRNKAFFLMNKSRCEFYTDLLGNLSDDQRKLFAATKKLLNQPAETPFPPHGDKLALANDMGSFFVNKILDLRVNLDATENSYSSITHHSSRCASSFTAFRRVDMDYLRKLVLKAPTKSCVLDPVPTNIMKDCLDELLPILSTMINLSLESGASPDIWKDSVVFTTPKQNKVLTWSLRIFDQSAVFPLFQNWLKEWQPIRFNPTTHRISIDGVLYNIFNVKFGVPQGSCLGPLLYSLYANRLLKIVESHLPNPHCYADDTQLYIAFRPGNDMEEIAALTAMESCITDISQWMHLADKFKLNVDNTECFLIGPRQELQKVSNISILSIGESQIAPSCEVRNLGTWFDSKMNDDYDMGKSFNGDVSPTASDVRDNIMEYLSF</sequence>
<dbReference type="EMBL" id="LSMT01000004">
    <property type="protein sequence ID" value="PFX34508.1"/>
    <property type="molecule type" value="Genomic_DNA"/>
</dbReference>
<dbReference type="SUPFAM" id="SSF56219">
    <property type="entry name" value="DNase I-like"/>
    <property type="match status" value="1"/>
</dbReference>
<dbReference type="InterPro" id="IPR036691">
    <property type="entry name" value="Endo/exonu/phosph_ase_sf"/>
</dbReference>
<dbReference type="AlphaFoldDB" id="A0A2B4T146"/>
<dbReference type="OrthoDB" id="10072198at2759"/>
<proteinExistence type="predicted"/>
<dbReference type="Proteomes" id="UP000225706">
    <property type="component" value="Unassembled WGS sequence"/>
</dbReference>
<evidence type="ECO:0000313" key="1">
    <source>
        <dbReference type="EMBL" id="PFX34508.1"/>
    </source>
</evidence>
<dbReference type="PANTHER" id="PTHR46670">
    <property type="entry name" value="ENDO/EXONUCLEASE/PHOSPHATASE DOMAIN-CONTAINING PROTEIN"/>
    <property type="match status" value="1"/>
</dbReference>
<gene>
    <name evidence="1" type="ORF">AWC38_SpisGene682</name>
</gene>
<protein>
    <submittedName>
        <fullName evidence="1">Uncharacterized protein</fullName>
    </submittedName>
</protein>
<name>A0A2B4T146_STYPI</name>
<dbReference type="PANTHER" id="PTHR46670:SF3">
    <property type="entry name" value="ENDONUCLEASE_EXONUCLEASE_PHOSPHATASE DOMAIN-CONTAINING PROTEIN"/>
    <property type="match status" value="1"/>
</dbReference>
<dbReference type="STRING" id="50429.A0A2B4T146"/>
<evidence type="ECO:0000313" key="2">
    <source>
        <dbReference type="Proteomes" id="UP000225706"/>
    </source>
</evidence>
<organism evidence="1 2">
    <name type="scientific">Stylophora pistillata</name>
    <name type="common">Smooth cauliflower coral</name>
    <dbReference type="NCBI Taxonomy" id="50429"/>
    <lineage>
        <taxon>Eukaryota</taxon>
        <taxon>Metazoa</taxon>
        <taxon>Cnidaria</taxon>
        <taxon>Anthozoa</taxon>
        <taxon>Hexacorallia</taxon>
        <taxon>Scleractinia</taxon>
        <taxon>Astrocoeniina</taxon>
        <taxon>Pocilloporidae</taxon>
        <taxon>Stylophora</taxon>
    </lineage>
</organism>
<comment type="caution">
    <text evidence="1">The sequence shown here is derived from an EMBL/GenBank/DDBJ whole genome shotgun (WGS) entry which is preliminary data.</text>
</comment>
<dbReference type="Gene3D" id="3.60.10.10">
    <property type="entry name" value="Endonuclease/exonuclease/phosphatase"/>
    <property type="match status" value="1"/>
</dbReference>
<keyword evidence="2" id="KW-1185">Reference proteome</keyword>